<name>A0A0E9PCL4_ANGAN</name>
<protein>
    <submittedName>
        <fullName evidence="1">Uncharacterized protein</fullName>
    </submittedName>
</protein>
<proteinExistence type="predicted"/>
<accession>A0A0E9PCL4</accession>
<evidence type="ECO:0000313" key="1">
    <source>
        <dbReference type="EMBL" id="JAH02244.1"/>
    </source>
</evidence>
<dbReference type="AlphaFoldDB" id="A0A0E9PCL4"/>
<reference evidence="1" key="2">
    <citation type="journal article" date="2015" name="Fish Shellfish Immunol.">
        <title>Early steps in the European eel (Anguilla anguilla)-Vibrio vulnificus interaction in the gills: Role of the RtxA13 toxin.</title>
        <authorList>
            <person name="Callol A."/>
            <person name="Pajuelo D."/>
            <person name="Ebbesson L."/>
            <person name="Teles M."/>
            <person name="MacKenzie S."/>
            <person name="Amaro C."/>
        </authorList>
    </citation>
    <scope>NUCLEOTIDE SEQUENCE</scope>
</reference>
<organism evidence="1">
    <name type="scientific">Anguilla anguilla</name>
    <name type="common">European freshwater eel</name>
    <name type="synonym">Muraena anguilla</name>
    <dbReference type="NCBI Taxonomy" id="7936"/>
    <lineage>
        <taxon>Eukaryota</taxon>
        <taxon>Metazoa</taxon>
        <taxon>Chordata</taxon>
        <taxon>Craniata</taxon>
        <taxon>Vertebrata</taxon>
        <taxon>Euteleostomi</taxon>
        <taxon>Actinopterygii</taxon>
        <taxon>Neopterygii</taxon>
        <taxon>Teleostei</taxon>
        <taxon>Anguilliformes</taxon>
        <taxon>Anguillidae</taxon>
        <taxon>Anguilla</taxon>
    </lineage>
</organism>
<dbReference type="EMBL" id="GBXM01106333">
    <property type="protein sequence ID" value="JAH02244.1"/>
    <property type="molecule type" value="Transcribed_RNA"/>
</dbReference>
<sequence>MDTECHRTVRLFCKLAYFTKKHLIFIHSFNSQSFTKLLLFHPADQSRQLLICKPMQKNKINK</sequence>
<reference evidence="1" key="1">
    <citation type="submission" date="2014-11" db="EMBL/GenBank/DDBJ databases">
        <authorList>
            <person name="Amaro Gonzalez C."/>
        </authorList>
    </citation>
    <scope>NUCLEOTIDE SEQUENCE</scope>
</reference>